<comment type="caution">
    <text evidence="5">The sequence shown here is derived from an EMBL/GenBank/DDBJ whole genome shotgun (WGS) entry which is preliminary data.</text>
</comment>
<feature type="domain" description="Zn(2)-C6 fungal-type" evidence="4">
    <location>
        <begin position="109"/>
        <end position="139"/>
    </location>
</feature>
<dbReference type="GO" id="GO:0005634">
    <property type="term" value="C:nucleus"/>
    <property type="evidence" value="ECO:0007669"/>
    <property type="project" value="UniProtKB-SubCell"/>
</dbReference>
<dbReference type="PROSITE" id="PS00463">
    <property type="entry name" value="ZN2_CY6_FUNGAL_1"/>
    <property type="match status" value="1"/>
</dbReference>
<reference evidence="5 6" key="1">
    <citation type="submission" date="2019-03" db="EMBL/GenBank/DDBJ databases">
        <title>Rhodosporidium diobovatum UCD-FST 08-225 genome sequencing, assembly, and annotation.</title>
        <authorList>
            <person name="Fakankun I.U."/>
            <person name="Fristensky B."/>
            <person name="Levin D.B."/>
        </authorList>
    </citation>
    <scope>NUCLEOTIDE SEQUENCE [LARGE SCALE GENOMIC DNA]</scope>
    <source>
        <strain evidence="5 6">UCD-FST 08-225</strain>
    </source>
</reference>
<accession>A0A5C5FZ28</accession>
<protein>
    <recommendedName>
        <fullName evidence="4">Zn(2)-C6 fungal-type domain-containing protein</fullName>
    </recommendedName>
</protein>
<feature type="region of interest" description="Disordered" evidence="3">
    <location>
        <begin position="1043"/>
        <end position="1089"/>
    </location>
</feature>
<dbReference type="InterPro" id="IPR050613">
    <property type="entry name" value="Sec_Metabolite_Reg"/>
</dbReference>
<feature type="region of interest" description="Disordered" evidence="3">
    <location>
        <begin position="1"/>
        <end position="64"/>
    </location>
</feature>
<evidence type="ECO:0000256" key="2">
    <source>
        <dbReference type="ARBA" id="ARBA00023242"/>
    </source>
</evidence>
<evidence type="ECO:0000259" key="4">
    <source>
        <dbReference type="PROSITE" id="PS50048"/>
    </source>
</evidence>
<dbReference type="PANTHER" id="PTHR31001:SF88">
    <property type="entry name" value="TRANSCRIPTION FACTOR PDR3"/>
    <property type="match status" value="1"/>
</dbReference>
<keyword evidence="6" id="KW-1185">Reference proteome</keyword>
<feature type="compositionally biased region" description="Polar residues" evidence="3">
    <location>
        <begin position="780"/>
        <end position="789"/>
    </location>
</feature>
<evidence type="ECO:0000256" key="3">
    <source>
        <dbReference type="SAM" id="MobiDB-lite"/>
    </source>
</evidence>
<feature type="region of interest" description="Disordered" evidence="3">
    <location>
        <begin position="896"/>
        <end position="996"/>
    </location>
</feature>
<dbReference type="STRING" id="5288.A0A5C5FZ28"/>
<dbReference type="InterPro" id="IPR036864">
    <property type="entry name" value="Zn2-C6_fun-type_DNA-bd_sf"/>
</dbReference>
<dbReference type="PANTHER" id="PTHR31001">
    <property type="entry name" value="UNCHARACTERIZED TRANSCRIPTIONAL REGULATORY PROTEIN"/>
    <property type="match status" value="1"/>
</dbReference>
<feature type="compositionally biased region" description="Low complexity" evidence="3">
    <location>
        <begin position="859"/>
        <end position="874"/>
    </location>
</feature>
<dbReference type="InterPro" id="IPR001138">
    <property type="entry name" value="Zn2Cys6_DnaBD"/>
</dbReference>
<organism evidence="5 6">
    <name type="scientific">Rhodotorula diobovata</name>
    <dbReference type="NCBI Taxonomy" id="5288"/>
    <lineage>
        <taxon>Eukaryota</taxon>
        <taxon>Fungi</taxon>
        <taxon>Dikarya</taxon>
        <taxon>Basidiomycota</taxon>
        <taxon>Pucciniomycotina</taxon>
        <taxon>Microbotryomycetes</taxon>
        <taxon>Sporidiobolales</taxon>
        <taxon>Sporidiobolaceae</taxon>
        <taxon>Rhodotorula</taxon>
    </lineage>
</organism>
<feature type="compositionally biased region" description="Pro residues" evidence="3">
    <location>
        <begin position="20"/>
        <end position="34"/>
    </location>
</feature>
<evidence type="ECO:0000313" key="5">
    <source>
        <dbReference type="EMBL" id="TNY22137.1"/>
    </source>
</evidence>
<feature type="region of interest" description="Disordered" evidence="3">
    <location>
        <begin position="154"/>
        <end position="186"/>
    </location>
</feature>
<comment type="subcellular location">
    <subcellularLocation>
        <location evidence="1">Nucleus</location>
    </subcellularLocation>
</comment>
<dbReference type="Proteomes" id="UP000311382">
    <property type="component" value="Unassembled WGS sequence"/>
</dbReference>
<sequence length="1089" mass="115841">MDGYDPYGVQQQQQQQQPYGYPPQPQPPPLPLLPPLHHHHHHQPVASTSQLPPQPVPTVAGDWTSHLPLDTVQLPPGGSILVPAAGAGLGALPEQLAGGTQLVKVTAKSCSNCRTRKVKCDRRYPECTRCIKRKELCDYGDDVSIALRPTWVIPTEDDGHTSPPSGSVAPGPGSGPHDSLAGPAPASRAMYTPAALPYPLRPPPGYDPYQGVRALSDMQHHQALVRQRGGGGGVGGAGTAAGLGALRRVGDGTHAGAGARMMGDHDREEEGERGIADLWENFLRASNLGQSSSDWRLALPTMASSLQIHLIDASMHSCCFHLPAFHLFNPDIQYFKENIDQLDLASQVIVGILTSLGARASPHSALLGIAGPDIENGRASLDLVLSAGVRRENAWRAIVKRATDLCSKMDILQVPSARNLQTIVAFVQMLMLAEVQPKTARFFLRTAMGLYRDMQHGGLPFEEVQATKLSVGPTLFESDARIAAYLSMPVCISDEDLYEYFDGTGVHVPDLANEDLGPLLDDILDPSRGPITRDKLDRALGLTGYFVCAVQRAFANVSSSRRPNTRFLTTIPELWSYIDRAHAAVQRLHRRLVQLDYTPAGCDAHHSVDYDLLIGVRMDERLLDVVHLAHVWLGHQRRLDLTVDDRQALEDLLATSERRVRKCLKLLAFYSKVFVDSLDKHCVYHLVTQLEVLPGWATMVAQRENEPTDFGPLPAECALTDVELDWFTRALELACFFTPLANERLRELTAARAARKVHEPAPYAAFGDYDLSAPPAAPSMYQQQRSQHGVPSFLQQHQQQQQPTAQNNERGPLPFPPQQQPQNGPPRPPSPSWTFDSYGTPLAFVSGPSVGDPRSSDTPSSGPLAGSSAPNGSPVSGGGAAGLPYCANRSGLAHVVEGGSSPKTGTASVPGTRTATASGTAESSPTALAVQLPQPAVHSGASSMSQSQAEPPYGALSHGLPPTPARTGTTSPEGHGVPPPPSATNDQPWLGAGSHAAPGAYAHATLLDGNDAAGNDGSREPFAGGPRITELVDDEAGAAFASAAPNGMPLPPLQGVPPLGSVQQQPAWSMYGGAGGDGGAAGGGGPGTW</sequence>
<feature type="compositionally biased region" description="Pro residues" evidence="3">
    <location>
        <begin position="813"/>
        <end position="831"/>
    </location>
</feature>
<dbReference type="AlphaFoldDB" id="A0A5C5FZ28"/>
<dbReference type="EMBL" id="SOZI01000030">
    <property type="protein sequence ID" value="TNY22137.1"/>
    <property type="molecule type" value="Genomic_DNA"/>
</dbReference>
<feature type="compositionally biased region" description="Low complexity" evidence="3">
    <location>
        <begin position="162"/>
        <end position="171"/>
    </location>
</feature>
<gene>
    <name evidence="5" type="ORF">DMC30DRAFT_434122</name>
</gene>
<proteinExistence type="predicted"/>
<dbReference type="CDD" id="cd00067">
    <property type="entry name" value="GAL4"/>
    <property type="match status" value="1"/>
</dbReference>
<evidence type="ECO:0000256" key="1">
    <source>
        <dbReference type="ARBA" id="ARBA00004123"/>
    </source>
</evidence>
<feature type="region of interest" description="Disordered" evidence="3">
    <location>
        <begin position="775"/>
        <end position="876"/>
    </location>
</feature>
<dbReference type="SMART" id="SM00066">
    <property type="entry name" value="GAL4"/>
    <property type="match status" value="1"/>
</dbReference>
<keyword evidence="2" id="KW-0539">Nucleus</keyword>
<dbReference type="Pfam" id="PF00172">
    <property type="entry name" value="Zn_clus"/>
    <property type="match status" value="1"/>
</dbReference>
<dbReference type="GO" id="GO:0000981">
    <property type="term" value="F:DNA-binding transcription factor activity, RNA polymerase II-specific"/>
    <property type="evidence" value="ECO:0007669"/>
    <property type="project" value="InterPro"/>
</dbReference>
<feature type="compositionally biased region" description="Polar residues" evidence="3">
    <location>
        <begin position="940"/>
        <end position="949"/>
    </location>
</feature>
<feature type="compositionally biased region" description="Low complexity" evidence="3">
    <location>
        <begin position="10"/>
        <end position="19"/>
    </location>
</feature>
<dbReference type="GO" id="GO:0008270">
    <property type="term" value="F:zinc ion binding"/>
    <property type="evidence" value="ECO:0007669"/>
    <property type="project" value="InterPro"/>
</dbReference>
<dbReference type="PROSITE" id="PS50048">
    <property type="entry name" value="ZN2_CY6_FUNGAL_2"/>
    <property type="match status" value="1"/>
</dbReference>
<dbReference type="SUPFAM" id="SSF57701">
    <property type="entry name" value="Zn2/Cys6 DNA-binding domain"/>
    <property type="match status" value="1"/>
</dbReference>
<feature type="compositionally biased region" description="Polar residues" evidence="3">
    <location>
        <begin position="901"/>
        <end position="926"/>
    </location>
</feature>
<evidence type="ECO:0000313" key="6">
    <source>
        <dbReference type="Proteomes" id="UP000311382"/>
    </source>
</evidence>
<dbReference type="Gene3D" id="4.10.240.10">
    <property type="entry name" value="Zn(2)-C6 fungal-type DNA-binding domain"/>
    <property type="match status" value="1"/>
</dbReference>
<name>A0A5C5FZ28_9BASI</name>
<dbReference type="OrthoDB" id="10261408at2759"/>
<feature type="compositionally biased region" description="Gly residues" evidence="3">
    <location>
        <begin position="1072"/>
        <end position="1089"/>
    </location>
</feature>